<keyword evidence="3" id="KW-1185">Reference proteome</keyword>
<protein>
    <submittedName>
        <fullName evidence="2">Outer membrane protein, cobalt-zinc-cadmium efflux system</fullName>
    </submittedName>
</protein>
<name>A0A1H5U496_9SPHI</name>
<gene>
    <name evidence="2" type="ORF">SAMN05421877_102174</name>
</gene>
<organism evidence="2 3">
    <name type="scientific">Sphingobacterium lactis</name>
    <dbReference type="NCBI Taxonomy" id="797291"/>
    <lineage>
        <taxon>Bacteria</taxon>
        <taxon>Pseudomonadati</taxon>
        <taxon>Bacteroidota</taxon>
        <taxon>Sphingobacteriia</taxon>
        <taxon>Sphingobacteriales</taxon>
        <taxon>Sphingobacteriaceae</taxon>
        <taxon>Sphingobacterium</taxon>
    </lineage>
</organism>
<accession>A0A1H5U496</accession>
<proteinExistence type="inferred from homology"/>
<dbReference type="Pfam" id="PF02321">
    <property type="entry name" value="OEP"/>
    <property type="match status" value="1"/>
</dbReference>
<dbReference type="SUPFAM" id="SSF56954">
    <property type="entry name" value="Outer membrane efflux proteins (OEP)"/>
    <property type="match status" value="1"/>
</dbReference>
<evidence type="ECO:0000313" key="2">
    <source>
        <dbReference type="EMBL" id="SEF69869.1"/>
    </source>
</evidence>
<sequence>MKKQLLTLVFLISTEAIFGQQLSLLDLETAFLRNNLQLIAQKYQIGQAEALIRQERLWPNPSLTVDNVNLWANSTFETMEPLFGSFGAKQQFGAELEQLIETSGKRKKRVVLRELESKANQLEFDAILREMKLDLRSTYYSLLRIKQEEHQLLRVLQLFERLHAQYKVQAEKQHISQVNYYRVHTELIGIQREVLDLTAERLDKMKHLRVLTALPALTIADLQLDNMELPALSASSEELESWSLEAHPKLMQLRNEIDLAQQQVRLEVANRIPDLSMVMNYERGGNVMRNFVGIGVKLDIPVFNRNQGNITAARLHLTEQDQRLRAEEHEVTEALSLHMRELERYGTQLQEWKGQEDGRQVQVLENYSKYLQEQQVTLLEFIDFSQAYLEAQKAYLDLQEKYLNAFETVQYLIGKDLK</sequence>
<dbReference type="InterPro" id="IPR003423">
    <property type="entry name" value="OMP_efflux"/>
</dbReference>
<dbReference type="EMBL" id="FNUT01000002">
    <property type="protein sequence ID" value="SEF69869.1"/>
    <property type="molecule type" value="Genomic_DNA"/>
</dbReference>
<evidence type="ECO:0000313" key="3">
    <source>
        <dbReference type="Proteomes" id="UP000236731"/>
    </source>
</evidence>
<reference evidence="3" key="1">
    <citation type="submission" date="2016-10" db="EMBL/GenBank/DDBJ databases">
        <authorList>
            <person name="Varghese N."/>
            <person name="Submissions S."/>
        </authorList>
    </citation>
    <scope>NUCLEOTIDE SEQUENCE [LARGE SCALE GENOMIC DNA]</scope>
    <source>
        <strain evidence="3">DSM 22361</strain>
    </source>
</reference>
<evidence type="ECO:0000256" key="1">
    <source>
        <dbReference type="ARBA" id="ARBA00007613"/>
    </source>
</evidence>
<comment type="similarity">
    <text evidence="1">Belongs to the outer membrane factor (OMF) (TC 1.B.17) family.</text>
</comment>
<dbReference type="Gene3D" id="1.20.1600.10">
    <property type="entry name" value="Outer membrane efflux proteins (OEP)"/>
    <property type="match status" value="1"/>
</dbReference>
<dbReference type="RefSeq" id="WP_103905200.1">
    <property type="nucleotide sequence ID" value="NZ_CP049246.1"/>
</dbReference>
<dbReference type="AlphaFoldDB" id="A0A1H5U496"/>
<dbReference type="PANTHER" id="PTHR30203:SF23">
    <property type="entry name" value="OUTER MEMBRANE EFFLUX PROTEIN"/>
    <property type="match status" value="1"/>
</dbReference>
<dbReference type="GO" id="GO:0015562">
    <property type="term" value="F:efflux transmembrane transporter activity"/>
    <property type="evidence" value="ECO:0007669"/>
    <property type="project" value="InterPro"/>
</dbReference>
<dbReference type="OrthoDB" id="9791261at2"/>
<dbReference type="PANTHER" id="PTHR30203">
    <property type="entry name" value="OUTER MEMBRANE CATION EFFLUX PROTEIN"/>
    <property type="match status" value="1"/>
</dbReference>
<dbReference type="InterPro" id="IPR010131">
    <property type="entry name" value="MdtP/NodT-like"/>
</dbReference>
<dbReference type="Proteomes" id="UP000236731">
    <property type="component" value="Unassembled WGS sequence"/>
</dbReference>